<feature type="domain" description="Glycoside hydrolase 35 catalytic" evidence="2">
    <location>
        <begin position="39"/>
        <end position="223"/>
    </location>
</feature>
<dbReference type="OrthoDB" id="9800974at2"/>
<evidence type="ECO:0000313" key="5">
    <source>
        <dbReference type="Proteomes" id="UP000269669"/>
    </source>
</evidence>
<dbReference type="PANTHER" id="PTHR23421">
    <property type="entry name" value="BETA-GALACTOSIDASE RELATED"/>
    <property type="match status" value="1"/>
</dbReference>
<comment type="similarity">
    <text evidence="1">Belongs to the glycosyl hydrolase 35 family.</text>
</comment>
<dbReference type="Gene3D" id="2.60.220.20">
    <property type="entry name" value="putative beta-Galactosidase from caulobacter crescentus"/>
    <property type="match status" value="1"/>
</dbReference>
<evidence type="ECO:0000256" key="1">
    <source>
        <dbReference type="ARBA" id="ARBA00009809"/>
    </source>
</evidence>
<accession>A0A428MDL5</accession>
<dbReference type="EMBL" id="RSDW01000001">
    <property type="protein sequence ID" value="RSL14964.1"/>
    <property type="molecule type" value="Genomic_DNA"/>
</dbReference>
<dbReference type="InterPro" id="IPR017853">
    <property type="entry name" value="GH"/>
</dbReference>
<name>A0A428MDL5_9BACT</name>
<evidence type="ECO:0000313" key="4">
    <source>
        <dbReference type="EMBL" id="RSL14964.1"/>
    </source>
</evidence>
<reference evidence="4 5" key="1">
    <citation type="submission" date="2018-12" db="EMBL/GenBank/DDBJ databases">
        <title>Sequencing of bacterial isolates from soil warming experiment in Harvard Forest, Massachusetts, USA.</title>
        <authorList>
            <person name="Deangelis K."/>
        </authorList>
    </citation>
    <scope>NUCLEOTIDE SEQUENCE [LARGE SCALE GENOMIC DNA]</scope>
    <source>
        <strain evidence="4 5">EB153</strain>
    </source>
</reference>
<proteinExistence type="inferred from homology"/>
<dbReference type="InterPro" id="IPR031330">
    <property type="entry name" value="Gly_Hdrlase_35_cat"/>
</dbReference>
<dbReference type="GO" id="GO:0005975">
    <property type="term" value="P:carbohydrate metabolic process"/>
    <property type="evidence" value="ECO:0007669"/>
    <property type="project" value="InterPro"/>
</dbReference>
<sequence>MRFRLRVLPAILILLGLNAKTLRSQETLPHLEKRGEATQLIVDGQPFIMLSGELHNSSSSSLAYMEPSWPKLAAMSLNTVVTPISWELVEPTEGHYDFALIDGLLAQARQHHQRVVFLWLASWKNGESSYPPVWVKREAHRFPRAMRNGNPINTLSTLSPATLDADARAFTAVMQHLKEVDSKDHTVIMMQVENEVGILGDTRDHSAAANQAFNSTVPAELITYLKTHKDTLDPELRDLWVANGQKTSGTWAQVFGNTSRADEIFMAWNYARYVQTVAAKGKAAYPLPMYVNAWLAGENSTPGDYPSGGPQPRVIDIWKAAGSAIDIYAPDLYQPNFTWWSNRYHRPDNPLFIPETVGGAAGAANVFYAIGEHGALGFSPFAIDDFDEANKDLANSYSVLTPLLPIILEQQPKANVHGFLLDQTHPSVEFPINGYIAHVSLDQIFGYHSEKGFGLIAATGPDEFIGAGKGFRVSFTSRSSNPRVGIASIDEGKFESGKWIPGRRLNGDENDQGNYWRFDPRQIRTEKATVYQFE</sequence>
<evidence type="ECO:0000259" key="2">
    <source>
        <dbReference type="Pfam" id="PF01301"/>
    </source>
</evidence>
<comment type="caution">
    <text evidence="4">The sequence shown here is derived from an EMBL/GenBank/DDBJ whole genome shotgun (WGS) entry which is preliminary data.</text>
</comment>
<dbReference type="Pfam" id="PF01301">
    <property type="entry name" value="Glyco_hydro_35"/>
    <property type="match status" value="1"/>
</dbReference>
<keyword evidence="5" id="KW-1185">Reference proteome</keyword>
<evidence type="ECO:0000259" key="3">
    <source>
        <dbReference type="Pfam" id="PF18120"/>
    </source>
</evidence>
<dbReference type="AlphaFoldDB" id="A0A428MDL5"/>
<gene>
    <name evidence="4" type="ORF">EDE15_0434</name>
</gene>
<feature type="domain" description="DUF5597" evidence="3">
    <location>
        <begin position="393"/>
        <end position="514"/>
    </location>
</feature>
<dbReference type="Proteomes" id="UP000269669">
    <property type="component" value="Unassembled WGS sequence"/>
</dbReference>
<dbReference type="SUPFAM" id="SSF51445">
    <property type="entry name" value="(Trans)glycosidases"/>
    <property type="match status" value="1"/>
</dbReference>
<dbReference type="InterPro" id="IPR040719">
    <property type="entry name" value="DUF5597"/>
</dbReference>
<dbReference type="GO" id="GO:0004553">
    <property type="term" value="F:hydrolase activity, hydrolyzing O-glycosyl compounds"/>
    <property type="evidence" value="ECO:0007669"/>
    <property type="project" value="InterPro"/>
</dbReference>
<dbReference type="Gene3D" id="3.20.20.80">
    <property type="entry name" value="Glycosidases"/>
    <property type="match status" value="1"/>
</dbReference>
<dbReference type="Pfam" id="PF18120">
    <property type="entry name" value="DUF5597"/>
    <property type="match status" value="1"/>
</dbReference>
<protein>
    <submittedName>
        <fullName evidence="4">Beta-galactosidase GanA</fullName>
    </submittedName>
</protein>
<dbReference type="InterPro" id="IPR001944">
    <property type="entry name" value="Glycoside_Hdrlase_35"/>
</dbReference>
<dbReference type="RefSeq" id="WP_125483764.1">
    <property type="nucleotide sequence ID" value="NZ_RSDW01000001.1"/>
</dbReference>
<dbReference type="FunFam" id="3.20.20.80:FF:000135">
    <property type="entry name" value="Beta-galactosidase, putative, bgl35A"/>
    <property type="match status" value="1"/>
</dbReference>
<organism evidence="4 5">
    <name type="scientific">Edaphobacter aggregans</name>
    <dbReference type="NCBI Taxonomy" id="570835"/>
    <lineage>
        <taxon>Bacteria</taxon>
        <taxon>Pseudomonadati</taxon>
        <taxon>Acidobacteriota</taxon>
        <taxon>Terriglobia</taxon>
        <taxon>Terriglobales</taxon>
        <taxon>Acidobacteriaceae</taxon>
        <taxon>Edaphobacter</taxon>
    </lineage>
</organism>